<dbReference type="Proteomes" id="UP000242444">
    <property type="component" value="Unassembled WGS sequence"/>
</dbReference>
<protein>
    <submittedName>
        <fullName evidence="4">Vanomycin resistance protein VanB</fullName>
    </submittedName>
</protein>
<evidence type="ECO:0000313" key="5">
    <source>
        <dbReference type="Proteomes" id="UP000242444"/>
    </source>
</evidence>
<dbReference type="InterPro" id="IPR022029">
    <property type="entry name" value="YoaR-like_PG-bd"/>
</dbReference>
<accession>A0A263D5W3</accession>
<feature type="domain" description="YoaR-like putative peptidoglycan binding" evidence="3">
    <location>
        <begin position="253"/>
        <end position="357"/>
    </location>
</feature>
<dbReference type="PANTHER" id="PTHR35788:SF1">
    <property type="entry name" value="EXPORTED PROTEIN"/>
    <property type="match status" value="1"/>
</dbReference>
<evidence type="ECO:0000256" key="2">
    <source>
        <dbReference type="SAM" id="Phobius"/>
    </source>
</evidence>
<keyword evidence="2" id="KW-0472">Membrane</keyword>
<comment type="caution">
    <text evidence="4">The sequence shown here is derived from an EMBL/GenBank/DDBJ whole genome shotgun (WGS) entry which is preliminary data.</text>
</comment>
<keyword evidence="2" id="KW-1133">Transmembrane helix</keyword>
<dbReference type="AlphaFoldDB" id="A0A263D5W3"/>
<proteinExistence type="predicted"/>
<organism evidence="4 5">
    <name type="scientific">Amycolatopsis antarctica</name>
    <dbReference type="NCBI Taxonomy" id="1854586"/>
    <lineage>
        <taxon>Bacteria</taxon>
        <taxon>Bacillati</taxon>
        <taxon>Actinomycetota</taxon>
        <taxon>Actinomycetes</taxon>
        <taxon>Pseudonocardiales</taxon>
        <taxon>Pseudonocardiaceae</taxon>
        <taxon>Amycolatopsis</taxon>
    </lineage>
</organism>
<reference evidence="4 5" key="1">
    <citation type="submission" date="2017-07" db="EMBL/GenBank/DDBJ databases">
        <title>Amycolatopsis antarcticus sp. nov., isolated from the surface of an Antarcticus brown macroalga.</title>
        <authorList>
            <person name="Wang J."/>
            <person name="Leiva S."/>
            <person name="Huang J."/>
            <person name="Huang Y."/>
        </authorList>
    </citation>
    <scope>NUCLEOTIDE SEQUENCE [LARGE SCALE GENOMIC DNA]</scope>
    <source>
        <strain evidence="4 5">AU-G6</strain>
    </source>
</reference>
<feature type="compositionally biased region" description="Polar residues" evidence="1">
    <location>
        <begin position="557"/>
        <end position="567"/>
    </location>
</feature>
<feature type="region of interest" description="Disordered" evidence="1">
    <location>
        <begin position="535"/>
        <end position="569"/>
    </location>
</feature>
<evidence type="ECO:0000256" key="1">
    <source>
        <dbReference type="SAM" id="MobiDB-lite"/>
    </source>
</evidence>
<dbReference type="InterPro" id="IPR007391">
    <property type="entry name" value="Vancomycin_resist_VanW"/>
</dbReference>
<dbReference type="InParanoid" id="A0A263D5W3"/>
<dbReference type="OrthoDB" id="9813301at2"/>
<feature type="transmembrane region" description="Helical" evidence="2">
    <location>
        <begin position="41"/>
        <end position="62"/>
    </location>
</feature>
<sequence length="606" mass="63160">MSPDPYRYGDDALAGELLEGDDIVDPPPTPARKFRKGLGKVFMVAGGVMGLFVVVYAADLMISAGDVPRGVTVAGVDVGGMNRADAEATLRKELDSRLTQPVQVRAGDVEAKLAPKESGLGVDWAATVEQAGTQPLSPITRITSFFTTREVGVETKSDSQTLAQAVDRLAGTQLNHGPTEGGIAFVDIPGSDGGIEASAVEPRQGQQLADLDTAIETVEANWLGPSGIDIAMSITPVKASSEGVRLALEQTIRPAIAAPVTVKGEGRDAVLRPGDIGAAFLITAVDGGGLDVKVNPAKLQETLAPQLAETEKEGKDAAFEFASGAPTVVPSEQARQVSWQKTLQPYTEVLKKTDGRELPAVYDTKDPSLTTDAANALGVKEVIGEFSSSGFSGPAATNVQAAAAKVNGALVKPGETFSLNNRLVSLSSGEFTRAPVREDGTGEQVPGGGVSQFTTTLYNAAYFGGLKDAGHTAHPYYLDRYPFARDAKTLQDDGSTVDMGFTNDADTGAVIQATSSGSSVTVKIWGTKKYRVESSTGPRADVTPPPVEVGPPGCRSSAGSPGFTTSDTRVRYDIASGAEVSRETSEVTYRPRPTVICVPAPPPPTP</sequence>
<keyword evidence="2" id="KW-0812">Transmembrane</keyword>
<keyword evidence="5" id="KW-1185">Reference proteome</keyword>
<evidence type="ECO:0000313" key="4">
    <source>
        <dbReference type="EMBL" id="OZM72856.1"/>
    </source>
</evidence>
<dbReference type="EMBL" id="NKYE01000007">
    <property type="protein sequence ID" value="OZM72856.1"/>
    <property type="molecule type" value="Genomic_DNA"/>
</dbReference>
<dbReference type="PANTHER" id="PTHR35788">
    <property type="entry name" value="EXPORTED PROTEIN-RELATED"/>
    <property type="match status" value="1"/>
</dbReference>
<evidence type="ECO:0000259" key="3">
    <source>
        <dbReference type="Pfam" id="PF12229"/>
    </source>
</evidence>
<dbReference type="InterPro" id="IPR052913">
    <property type="entry name" value="Glycopeptide_resist_protein"/>
</dbReference>
<gene>
    <name evidence="4" type="ORF">CFN78_14275</name>
</gene>
<name>A0A263D5W3_9PSEU</name>
<dbReference type="Pfam" id="PF04294">
    <property type="entry name" value="VanW"/>
    <property type="match status" value="1"/>
</dbReference>
<dbReference type="Pfam" id="PF12229">
    <property type="entry name" value="PG_binding_4"/>
    <property type="match status" value="1"/>
</dbReference>